<feature type="compositionally biased region" description="Low complexity" evidence="1">
    <location>
        <begin position="65"/>
        <end position="77"/>
    </location>
</feature>
<dbReference type="EMBL" id="JADPUN010000375">
    <property type="protein sequence ID" value="MBF9134693.1"/>
    <property type="molecule type" value="Genomic_DNA"/>
</dbReference>
<name>A0ABS0H943_9ACTN</name>
<evidence type="ECO:0000313" key="3">
    <source>
        <dbReference type="Proteomes" id="UP000638560"/>
    </source>
</evidence>
<evidence type="ECO:0000313" key="2">
    <source>
        <dbReference type="EMBL" id="MBF9134693.1"/>
    </source>
</evidence>
<reference evidence="2 3" key="1">
    <citation type="submission" date="2020-11" db="EMBL/GenBank/DDBJ databases">
        <title>A novel isolate from a Black sea contaminated sediment with potential to produce alkanes: Plantactinospora alkalitolerans sp. nov.</title>
        <authorList>
            <person name="Carro L."/>
            <person name="Veyisoglu A."/>
            <person name="Guven K."/>
            <person name="Schumann P."/>
            <person name="Klenk H.-P."/>
            <person name="Sahin N."/>
        </authorList>
    </citation>
    <scope>NUCLEOTIDE SEQUENCE [LARGE SCALE GENOMIC DNA]</scope>
    <source>
        <strain evidence="2 3">S1510</strain>
    </source>
</reference>
<organism evidence="2 3">
    <name type="scientific">Plantactinospora alkalitolerans</name>
    <dbReference type="NCBI Taxonomy" id="2789879"/>
    <lineage>
        <taxon>Bacteria</taxon>
        <taxon>Bacillati</taxon>
        <taxon>Actinomycetota</taxon>
        <taxon>Actinomycetes</taxon>
        <taxon>Micromonosporales</taxon>
        <taxon>Micromonosporaceae</taxon>
        <taxon>Plantactinospora</taxon>
    </lineage>
</organism>
<feature type="region of interest" description="Disordered" evidence="1">
    <location>
        <begin position="1"/>
        <end position="86"/>
    </location>
</feature>
<gene>
    <name evidence="2" type="ORF">I0C86_38050</name>
</gene>
<protein>
    <submittedName>
        <fullName evidence="2">Uncharacterized protein</fullName>
    </submittedName>
</protein>
<dbReference type="Proteomes" id="UP000638560">
    <property type="component" value="Unassembled WGS sequence"/>
</dbReference>
<sequence length="86" mass="8792">MTRSATPGSPYPAGRPTDGNGNGTQSSDYLPSDPAEETEYDAALLSNTGHGGVAVFQAPQPPARNRPTRPAAGAAARPPTPVEHPD</sequence>
<accession>A0ABS0H943</accession>
<keyword evidence="3" id="KW-1185">Reference proteome</keyword>
<proteinExistence type="predicted"/>
<feature type="non-terminal residue" evidence="2">
    <location>
        <position position="86"/>
    </location>
</feature>
<dbReference type="RefSeq" id="WP_196206166.1">
    <property type="nucleotide sequence ID" value="NZ_JADPUN010000375.1"/>
</dbReference>
<comment type="caution">
    <text evidence="2">The sequence shown here is derived from an EMBL/GenBank/DDBJ whole genome shotgun (WGS) entry which is preliminary data.</text>
</comment>
<evidence type="ECO:0000256" key="1">
    <source>
        <dbReference type="SAM" id="MobiDB-lite"/>
    </source>
</evidence>